<organism evidence="1 2">
    <name type="scientific">Paraburkholderia phytofirmans OLGA172</name>
    <dbReference type="NCBI Taxonomy" id="1417228"/>
    <lineage>
        <taxon>Bacteria</taxon>
        <taxon>Pseudomonadati</taxon>
        <taxon>Pseudomonadota</taxon>
        <taxon>Betaproteobacteria</taxon>
        <taxon>Burkholderiales</taxon>
        <taxon>Burkholderiaceae</taxon>
        <taxon>Paraburkholderia</taxon>
    </lineage>
</organism>
<sequence>MDEFPAYIGFLQALAPWAIRKPGVRRGSPDWRPFIGPLTDRSACQTRKIVTSLFDWLRDVGYLQLNPDAATRRSSCHRTTRRCCLKRLVPARAPNRAVRRVSRRRAASPR</sequence>
<dbReference type="KEGG" id="buz:AYM40_36930"/>
<dbReference type="Proteomes" id="UP000076852">
    <property type="component" value="Plasmid pOLGA1"/>
</dbReference>
<evidence type="ECO:0000313" key="1">
    <source>
        <dbReference type="EMBL" id="ANB77927.1"/>
    </source>
</evidence>
<name>A0A167WP40_9BURK</name>
<keyword evidence="1" id="KW-0614">Plasmid</keyword>
<dbReference type="AlphaFoldDB" id="A0A167WP40"/>
<accession>A0A167WP40</accession>
<dbReference type="EMBL" id="CP014580">
    <property type="protein sequence ID" value="ANB77927.1"/>
    <property type="molecule type" value="Genomic_DNA"/>
</dbReference>
<reference evidence="1 2" key="1">
    <citation type="journal article" date="2016" name="Gene">
        <title>PacBio SMRT assembly of a complex multi-replicon genome reveals chlorocatechol degradative operon in a region of genome plasticity.</title>
        <authorList>
            <person name="Ricker N."/>
            <person name="Shen S.Y."/>
            <person name="Goordial J."/>
            <person name="Jin S."/>
            <person name="Fulthorpe R.R."/>
        </authorList>
    </citation>
    <scope>NUCLEOTIDE SEQUENCE [LARGE SCALE GENOMIC DNA]</scope>
    <source>
        <strain evidence="1 2">OLGA172</strain>
        <plasmid evidence="2">polga1</plasmid>
    </source>
</reference>
<evidence type="ECO:0000313" key="2">
    <source>
        <dbReference type="Proteomes" id="UP000076852"/>
    </source>
</evidence>
<proteinExistence type="predicted"/>
<geneLocation type="plasmid" evidence="2">
    <name>polga1</name>
</geneLocation>
<keyword evidence="2" id="KW-1185">Reference proteome</keyword>
<gene>
    <name evidence="1" type="ORF">AYM40_36930</name>
</gene>
<protein>
    <submittedName>
        <fullName evidence="1">Uncharacterized protein</fullName>
    </submittedName>
</protein>